<comment type="caution">
    <text evidence="4">The sequence shown here is derived from an EMBL/GenBank/DDBJ whole genome shotgun (WGS) entry which is preliminary data.</text>
</comment>
<dbReference type="AlphaFoldDB" id="A0ABD3EGK9"/>
<dbReference type="Pfam" id="PF13960">
    <property type="entry name" value="DUF4218"/>
    <property type="match status" value="1"/>
</dbReference>
<feature type="domain" description="DUF4218" evidence="3">
    <location>
        <begin position="86"/>
        <end position="195"/>
    </location>
</feature>
<evidence type="ECO:0000259" key="3">
    <source>
        <dbReference type="Pfam" id="PF13960"/>
    </source>
</evidence>
<gene>
    <name evidence="4" type="ORF">CASFOL_001951</name>
</gene>
<sequence length="473" mass="53894">MPAASYVMTKKERQDFCEFIRSVKFPDGYASNISRCVTATDQKLSGMKSHDCHVILQRILPPGIRGSLTKEVREVLTELGQFFQHLCCKKLNKTELEKMKGDICLIMCKLEKIYPPAFFDIVIHLSIHLPDEALLGGPVQFRWMYPIELFLCGLKQSVRNKAGPEGSVAEAYIAKECLTFCSMYLKGIETRFNRDDPTTQHKEELVAAGCVNLEKQHKEQFPTWFKEQMIRIYNDDRSAINESLYSLACAPSKCIKKFAGCIVNGVRFLTRELDSRRKTQNSGIVVDGNHGDIEMMSFYGVLDDIIQLDYVRGLQKEGNIVSVRVDGKWYEEDSYILADQARQVFYINDPKLGKNWRVVIPVSHRHVYDVSEMADEDKDVDDVLSVENGVYQENVTNDTLEVGLGEIELLRRNDLDQEDIDDTIIQVGTRMVDATNLDDIDELDDTMVDYYSTDEASENSHGSDYEIDSDDAS</sequence>
<dbReference type="PANTHER" id="PTHR48258:SF6">
    <property type="entry name" value="LEUCINE-RICH REPEAT DOMAIN, L DOMAIN-CONTAINING PROTEIN"/>
    <property type="match status" value="1"/>
</dbReference>
<evidence type="ECO:0008006" key="6">
    <source>
        <dbReference type="Google" id="ProtNLM"/>
    </source>
</evidence>
<dbReference type="PANTHER" id="PTHR48258">
    <property type="entry name" value="DUF4218 DOMAIN-CONTAINING PROTEIN-RELATED"/>
    <property type="match status" value="1"/>
</dbReference>
<evidence type="ECO:0000313" key="5">
    <source>
        <dbReference type="Proteomes" id="UP001632038"/>
    </source>
</evidence>
<evidence type="ECO:0000259" key="2">
    <source>
        <dbReference type="Pfam" id="PF13952"/>
    </source>
</evidence>
<keyword evidence="5" id="KW-1185">Reference proteome</keyword>
<accession>A0ABD3EGK9</accession>
<feature type="region of interest" description="Disordered" evidence="1">
    <location>
        <begin position="453"/>
        <end position="473"/>
    </location>
</feature>
<dbReference type="InterPro" id="IPR025452">
    <property type="entry name" value="DUF4218"/>
</dbReference>
<evidence type="ECO:0000313" key="4">
    <source>
        <dbReference type="EMBL" id="KAL3652270.1"/>
    </source>
</evidence>
<organism evidence="4 5">
    <name type="scientific">Castilleja foliolosa</name>
    <dbReference type="NCBI Taxonomy" id="1961234"/>
    <lineage>
        <taxon>Eukaryota</taxon>
        <taxon>Viridiplantae</taxon>
        <taxon>Streptophyta</taxon>
        <taxon>Embryophyta</taxon>
        <taxon>Tracheophyta</taxon>
        <taxon>Spermatophyta</taxon>
        <taxon>Magnoliopsida</taxon>
        <taxon>eudicotyledons</taxon>
        <taxon>Gunneridae</taxon>
        <taxon>Pentapetalae</taxon>
        <taxon>asterids</taxon>
        <taxon>lamiids</taxon>
        <taxon>Lamiales</taxon>
        <taxon>Orobanchaceae</taxon>
        <taxon>Pedicularideae</taxon>
        <taxon>Castillejinae</taxon>
        <taxon>Castilleja</taxon>
    </lineage>
</organism>
<dbReference type="EMBL" id="JAVIJP010000005">
    <property type="protein sequence ID" value="KAL3652270.1"/>
    <property type="molecule type" value="Genomic_DNA"/>
</dbReference>
<dbReference type="Pfam" id="PF13952">
    <property type="entry name" value="DUF4216"/>
    <property type="match status" value="1"/>
</dbReference>
<dbReference type="InterPro" id="IPR025312">
    <property type="entry name" value="DUF4216"/>
</dbReference>
<name>A0ABD3EGK9_9LAMI</name>
<protein>
    <recommendedName>
        <fullName evidence="6">DUF4218 domain-containing protein</fullName>
    </recommendedName>
</protein>
<proteinExistence type="predicted"/>
<dbReference type="Proteomes" id="UP001632038">
    <property type="component" value="Unassembled WGS sequence"/>
</dbReference>
<evidence type="ECO:0000256" key="1">
    <source>
        <dbReference type="SAM" id="MobiDB-lite"/>
    </source>
</evidence>
<feature type="domain" description="DUF4216" evidence="2">
    <location>
        <begin position="316"/>
        <end position="359"/>
    </location>
</feature>
<reference evidence="5" key="1">
    <citation type="journal article" date="2024" name="IScience">
        <title>Strigolactones Initiate the Formation of Haustorium-like Structures in Castilleja.</title>
        <authorList>
            <person name="Buerger M."/>
            <person name="Peterson D."/>
            <person name="Chory J."/>
        </authorList>
    </citation>
    <scope>NUCLEOTIDE SEQUENCE [LARGE SCALE GENOMIC DNA]</scope>
</reference>